<dbReference type="EC" id="2.7.1.20" evidence="6"/>
<comment type="similarity">
    <text evidence="1 6">Belongs to the carbohydrate kinase PfkB family.</text>
</comment>
<reference evidence="8" key="1">
    <citation type="submission" date="2016-06" db="UniProtKB">
        <authorList>
            <consortium name="WormBaseParasite"/>
        </authorList>
    </citation>
    <scope>IDENTIFICATION</scope>
</reference>
<evidence type="ECO:0000256" key="5">
    <source>
        <dbReference type="ARBA" id="ARBA00022840"/>
    </source>
</evidence>
<dbReference type="GO" id="GO:0004001">
    <property type="term" value="F:adenosine kinase activity"/>
    <property type="evidence" value="ECO:0007669"/>
    <property type="project" value="UniProtKB-UniRule"/>
</dbReference>
<dbReference type="Gene3D" id="3.40.1190.20">
    <property type="match status" value="1"/>
</dbReference>
<evidence type="ECO:0000256" key="2">
    <source>
        <dbReference type="ARBA" id="ARBA00022679"/>
    </source>
</evidence>
<dbReference type="PANTHER" id="PTHR45769">
    <property type="entry name" value="ADENOSINE KINASE"/>
    <property type="match status" value="1"/>
</dbReference>
<keyword evidence="6" id="KW-0460">Magnesium</keyword>
<dbReference type="AlphaFoldDB" id="A0A183HK39"/>
<keyword evidence="5 6" id="KW-0067">ATP-binding</keyword>
<accession>A0A183HK39</accession>
<dbReference type="GO" id="GO:0005829">
    <property type="term" value="C:cytosol"/>
    <property type="evidence" value="ECO:0007669"/>
    <property type="project" value="TreeGrafter"/>
</dbReference>
<feature type="transmembrane region" description="Helical" evidence="7">
    <location>
        <begin position="50"/>
        <end position="71"/>
    </location>
</feature>
<evidence type="ECO:0000256" key="7">
    <source>
        <dbReference type="SAM" id="Phobius"/>
    </source>
</evidence>
<keyword evidence="7" id="KW-0472">Membrane</keyword>
<keyword evidence="2 6" id="KW-0808">Transferase</keyword>
<dbReference type="WBParaSite" id="OFLC_0000785001-mRNA-1">
    <property type="protein sequence ID" value="OFLC_0000785001-mRNA-1"/>
    <property type="gene ID" value="OFLC_0000785001"/>
</dbReference>
<dbReference type="STRING" id="387005.A0A183HK39"/>
<keyword evidence="4 6" id="KW-0418">Kinase</keyword>
<evidence type="ECO:0000256" key="4">
    <source>
        <dbReference type="ARBA" id="ARBA00022777"/>
    </source>
</evidence>
<comment type="subcellular location">
    <subcellularLocation>
        <location evidence="6">Nucleus</location>
    </subcellularLocation>
</comment>
<dbReference type="SUPFAM" id="SSF53613">
    <property type="entry name" value="Ribokinase-like"/>
    <property type="match status" value="1"/>
</dbReference>
<dbReference type="InterPro" id="IPR001805">
    <property type="entry name" value="Adenokinase"/>
</dbReference>
<organism evidence="8">
    <name type="scientific">Onchocerca flexuosa</name>
    <dbReference type="NCBI Taxonomy" id="387005"/>
    <lineage>
        <taxon>Eukaryota</taxon>
        <taxon>Metazoa</taxon>
        <taxon>Ecdysozoa</taxon>
        <taxon>Nematoda</taxon>
        <taxon>Chromadorea</taxon>
        <taxon>Rhabditida</taxon>
        <taxon>Spirurina</taxon>
        <taxon>Spiruromorpha</taxon>
        <taxon>Filarioidea</taxon>
        <taxon>Onchocercidae</taxon>
        <taxon>Onchocerca</taxon>
    </lineage>
</organism>
<comment type="cofactor">
    <cofactor evidence="6">
        <name>Mg(2+)</name>
        <dbReference type="ChEBI" id="CHEBI:18420"/>
    </cofactor>
    <text evidence="6">Binds 3 Mg(2+) ions per subunit.</text>
</comment>
<protein>
    <recommendedName>
        <fullName evidence="6">Adenosine kinase</fullName>
        <shortName evidence="6">AK</shortName>
        <ecNumber evidence="6">2.7.1.20</ecNumber>
    </recommendedName>
    <alternativeName>
        <fullName evidence="6">Adenosine 5'-phosphotransferase</fullName>
    </alternativeName>
</protein>
<keyword evidence="7" id="KW-0812">Transmembrane</keyword>
<dbReference type="UniPathway" id="UPA00588">
    <property type="reaction ID" value="UER00659"/>
</dbReference>
<proteinExistence type="inferred from homology"/>
<evidence type="ECO:0000256" key="6">
    <source>
        <dbReference type="RuleBase" id="RU368116"/>
    </source>
</evidence>
<keyword evidence="6" id="KW-0660">Purine salvage</keyword>
<sequence>LEQPENHVLIEKAQYFYKSINLFISTFKFKKRFQKFFFSPKDNYQFTSSLFLFFSPFLSLSLSSYVCNLIWKNGKQRNPLIKKTDFSEPFAQKLFYPLLQHAHRHNKVKGLFISIIAPFILNLFRDEFLKTLPYMKCIKYALKLQHFQRMVILTQGPDPAILYENGNGEVVGYPVTKLKYEEIDDSNETDYAFVGALLSQYIQKKSITESIKC</sequence>
<evidence type="ECO:0000313" key="8">
    <source>
        <dbReference type="WBParaSite" id="OFLC_0000785001-mRNA-1"/>
    </source>
</evidence>
<dbReference type="GO" id="GO:0005634">
    <property type="term" value="C:nucleus"/>
    <property type="evidence" value="ECO:0007669"/>
    <property type="project" value="UniProtKB-SubCell"/>
</dbReference>
<evidence type="ECO:0000256" key="3">
    <source>
        <dbReference type="ARBA" id="ARBA00022741"/>
    </source>
</evidence>
<comment type="subunit">
    <text evidence="6">Monomer.</text>
</comment>
<keyword evidence="3 6" id="KW-0547">Nucleotide-binding</keyword>
<dbReference type="GO" id="GO:0006166">
    <property type="term" value="P:purine ribonucleoside salvage"/>
    <property type="evidence" value="ECO:0007669"/>
    <property type="project" value="UniProtKB-KW"/>
</dbReference>
<name>A0A183HK39_9BILA</name>
<dbReference type="InterPro" id="IPR029056">
    <property type="entry name" value="Ribokinase-like"/>
</dbReference>
<evidence type="ECO:0000256" key="1">
    <source>
        <dbReference type="ARBA" id="ARBA00010688"/>
    </source>
</evidence>
<dbReference type="GO" id="GO:0006144">
    <property type="term" value="P:purine nucleobase metabolic process"/>
    <property type="evidence" value="ECO:0007669"/>
    <property type="project" value="TreeGrafter"/>
</dbReference>
<comment type="function">
    <text evidence="6">ATP dependent phosphorylation of adenosine and other related nucleoside analogs to monophosphate derivatives.</text>
</comment>
<dbReference type="PANTHER" id="PTHR45769:SF3">
    <property type="entry name" value="ADENOSINE KINASE"/>
    <property type="match status" value="1"/>
</dbReference>
<comment type="pathway">
    <text evidence="6">Purine metabolism; AMP biosynthesis via salvage pathway; AMP from adenosine: step 1/1.</text>
</comment>
<keyword evidence="6" id="KW-0539">Nucleus</keyword>
<comment type="catalytic activity">
    <reaction evidence="6">
        <text>adenosine + ATP = AMP + ADP + H(+)</text>
        <dbReference type="Rhea" id="RHEA:20824"/>
        <dbReference type="ChEBI" id="CHEBI:15378"/>
        <dbReference type="ChEBI" id="CHEBI:16335"/>
        <dbReference type="ChEBI" id="CHEBI:30616"/>
        <dbReference type="ChEBI" id="CHEBI:456215"/>
        <dbReference type="ChEBI" id="CHEBI:456216"/>
        <dbReference type="EC" id="2.7.1.20"/>
    </reaction>
</comment>
<dbReference type="GO" id="GO:0005524">
    <property type="term" value="F:ATP binding"/>
    <property type="evidence" value="ECO:0007669"/>
    <property type="project" value="UniProtKB-UniRule"/>
</dbReference>
<dbReference type="GO" id="GO:0044209">
    <property type="term" value="P:AMP salvage"/>
    <property type="evidence" value="ECO:0007669"/>
    <property type="project" value="UniProtKB-UniRule"/>
</dbReference>
<keyword evidence="7" id="KW-1133">Transmembrane helix</keyword>